<dbReference type="AlphaFoldDB" id="A0A9D9NDT5"/>
<dbReference type="EMBL" id="JADIMF010000107">
    <property type="protein sequence ID" value="MBO8469460.1"/>
    <property type="molecule type" value="Genomic_DNA"/>
</dbReference>
<dbReference type="Proteomes" id="UP000810292">
    <property type="component" value="Unassembled WGS sequence"/>
</dbReference>
<accession>A0A9D9NDT5</accession>
<reference evidence="1" key="1">
    <citation type="submission" date="2020-10" db="EMBL/GenBank/DDBJ databases">
        <authorList>
            <person name="Gilroy R."/>
        </authorList>
    </citation>
    <scope>NUCLEOTIDE SEQUENCE</scope>
    <source>
        <strain evidence="1">14700</strain>
    </source>
</reference>
<name>A0A9D9NDT5_9SPIO</name>
<evidence type="ECO:0000313" key="1">
    <source>
        <dbReference type="EMBL" id="MBO8469460.1"/>
    </source>
</evidence>
<comment type="caution">
    <text evidence="1">The sequence shown here is derived from an EMBL/GenBank/DDBJ whole genome shotgun (WGS) entry which is preliminary data.</text>
</comment>
<gene>
    <name evidence="1" type="ORF">IAA72_06725</name>
</gene>
<evidence type="ECO:0000313" key="2">
    <source>
        <dbReference type="Proteomes" id="UP000810292"/>
    </source>
</evidence>
<protein>
    <submittedName>
        <fullName evidence="1">Uncharacterized protein</fullName>
    </submittedName>
</protein>
<sequence length="111" mass="12696">MIPDYDDYYSLTAYARRFVRDPMRQIEGWLSQRSTIAAVADWENRNGNESFRSGNIPYLFERADKDEVITVPDFIALTSCQGLAMDGEEVIADIVLYNDFVSFLTARGINI</sequence>
<organism evidence="1 2">
    <name type="scientific">Candidatus Ornithospirochaeta stercoravium</name>
    <dbReference type="NCBI Taxonomy" id="2840897"/>
    <lineage>
        <taxon>Bacteria</taxon>
        <taxon>Pseudomonadati</taxon>
        <taxon>Spirochaetota</taxon>
        <taxon>Spirochaetia</taxon>
        <taxon>Spirochaetales</taxon>
        <taxon>Spirochaetaceae</taxon>
        <taxon>Spirochaetaceae incertae sedis</taxon>
        <taxon>Candidatus Ornithospirochaeta</taxon>
    </lineage>
</organism>
<reference evidence="1" key="2">
    <citation type="journal article" date="2021" name="PeerJ">
        <title>Extensive microbial diversity within the chicken gut microbiome revealed by metagenomics and culture.</title>
        <authorList>
            <person name="Gilroy R."/>
            <person name="Ravi A."/>
            <person name="Getino M."/>
            <person name="Pursley I."/>
            <person name="Horton D.L."/>
            <person name="Alikhan N.F."/>
            <person name="Baker D."/>
            <person name="Gharbi K."/>
            <person name="Hall N."/>
            <person name="Watson M."/>
            <person name="Adriaenssens E.M."/>
            <person name="Foster-Nyarko E."/>
            <person name="Jarju S."/>
            <person name="Secka A."/>
            <person name="Antonio M."/>
            <person name="Oren A."/>
            <person name="Chaudhuri R.R."/>
            <person name="La Ragione R."/>
            <person name="Hildebrand F."/>
            <person name="Pallen M.J."/>
        </authorList>
    </citation>
    <scope>NUCLEOTIDE SEQUENCE</scope>
    <source>
        <strain evidence="1">14700</strain>
    </source>
</reference>
<proteinExistence type="predicted"/>